<protein>
    <submittedName>
        <fullName evidence="3">AAA family ATPase</fullName>
    </submittedName>
</protein>
<dbReference type="SUPFAM" id="SSF52540">
    <property type="entry name" value="P-loop containing nucleoside triphosphate hydrolases"/>
    <property type="match status" value="1"/>
</dbReference>
<dbReference type="CDD" id="cd00090">
    <property type="entry name" value="HTH_ARSR"/>
    <property type="match status" value="1"/>
</dbReference>
<dbReference type="Gene3D" id="1.10.10.10">
    <property type="entry name" value="Winged helix-like DNA-binding domain superfamily/Winged helix DNA-binding domain"/>
    <property type="match status" value="1"/>
</dbReference>
<dbReference type="Proteomes" id="UP000583127">
    <property type="component" value="Unassembled WGS sequence"/>
</dbReference>
<dbReference type="AlphaFoldDB" id="A0A7X9X0W1"/>
<dbReference type="Pfam" id="PF12802">
    <property type="entry name" value="MarR_2"/>
    <property type="match status" value="1"/>
</dbReference>
<feature type="domain" description="HTH marR-type" evidence="2">
    <location>
        <begin position="295"/>
        <end position="339"/>
    </location>
</feature>
<sequence>MTASFIDPDEYEQAAARDDFSKAGRERAEARRAKPNGHGEAKPNGKTKAPEIWTPEIVMTETLIATPPVRPKFVIDGLLPCGLIYVAGRPKGGKSLLALQMAVAVASGKPLWGREVDAGRCWYIDIENARWRVHDRLTRAGIDTSHIPNLAWSFDWKRGNQNALTEALDRMPVRMLVVDVWAKFRAPLDRRQDQYEQEGSELAFLAREANERAMAIIAVGHTTKSDLGDVYAQIGGSTAVAGGADALFVLRKEADDRRVLHMTGRDVADSRLLLRLGDDLQFRFMCDADAMVSNEQLAYLRVIAQGAGFQSQIAKALKVSSAAVSKMVSRLLEAGLVRRPMGVLSLSEIGRQIIEAEQQ</sequence>
<feature type="compositionally biased region" description="Basic and acidic residues" evidence="1">
    <location>
        <begin position="15"/>
        <end position="43"/>
    </location>
</feature>
<feature type="region of interest" description="Disordered" evidence="1">
    <location>
        <begin position="1"/>
        <end position="49"/>
    </location>
</feature>
<dbReference type="InterPro" id="IPR036390">
    <property type="entry name" value="WH_DNA-bd_sf"/>
</dbReference>
<name>A0A7X9X0W1_9BURK</name>
<evidence type="ECO:0000259" key="2">
    <source>
        <dbReference type="Pfam" id="PF12802"/>
    </source>
</evidence>
<proteinExistence type="predicted"/>
<dbReference type="Pfam" id="PF13481">
    <property type="entry name" value="AAA_25"/>
    <property type="match status" value="1"/>
</dbReference>
<dbReference type="InterPro" id="IPR000835">
    <property type="entry name" value="HTH_MarR-typ"/>
</dbReference>
<dbReference type="RefSeq" id="WP_169495705.1">
    <property type="nucleotide sequence ID" value="NZ_JABBFZ010000001.1"/>
</dbReference>
<dbReference type="EMBL" id="JABBFZ010000001">
    <property type="protein sequence ID" value="NML29396.1"/>
    <property type="molecule type" value="Genomic_DNA"/>
</dbReference>
<evidence type="ECO:0000313" key="3">
    <source>
        <dbReference type="EMBL" id="NML29396.1"/>
    </source>
</evidence>
<dbReference type="Gene3D" id="3.40.50.300">
    <property type="entry name" value="P-loop containing nucleotide triphosphate hydrolases"/>
    <property type="match status" value="1"/>
</dbReference>
<reference evidence="3 4" key="1">
    <citation type="submission" date="2020-04" db="EMBL/GenBank/DDBJ databases">
        <title>Paraburkholderia sp. G-4-1-8 isolated from soil.</title>
        <authorList>
            <person name="Dahal R.H."/>
        </authorList>
    </citation>
    <scope>NUCLEOTIDE SEQUENCE [LARGE SCALE GENOMIC DNA]</scope>
    <source>
        <strain evidence="3 4">G-4-1-8</strain>
    </source>
</reference>
<keyword evidence="4" id="KW-1185">Reference proteome</keyword>
<evidence type="ECO:0000256" key="1">
    <source>
        <dbReference type="SAM" id="MobiDB-lite"/>
    </source>
</evidence>
<organism evidence="3 4">
    <name type="scientific">Paraburkholderia antibiotica</name>
    <dbReference type="NCBI Taxonomy" id="2728839"/>
    <lineage>
        <taxon>Bacteria</taxon>
        <taxon>Pseudomonadati</taxon>
        <taxon>Pseudomonadota</taxon>
        <taxon>Betaproteobacteria</taxon>
        <taxon>Burkholderiales</taxon>
        <taxon>Burkholderiaceae</taxon>
        <taxon>Paraburkholderia</taxon>
    </lineage>
</organism>
<evidence type="ECO:0000313" key="4">
    <source>
        <dbReference type="Proteomes" id="UP000583127"/>
    </source>
</evidence>
<gene>
    <name evidence="3" type="ORF">HHL14_00880</name>
</gene>
<dbReference type="SUPFAM" id="SSF46785">
    <property type="entry name" value="Winged helix' DNA-binding domain"/>
    <property type="match status" value="1"/>
</dbReference>
<dbReference type="GO" id="GO:0003700">
    <property type="term" value="F:DNA-binding transcription factor activity"/>
    <property type="evidence" value="ECO:0007669"/>
    <property type="project" value="InterPro"/>
</dbReference>
<dbReference type="InterPro" id="IPR036388">
    <property type="entry name" value="WH-like_DNA-bd_sf"/>
</dbReference>
<dbReference type="InterPro" id="IPR011991">
    <property type="entry name" value="ArsR-like_HTH"/>
</dbReference>
<dbReference type="InterPro" id="IPR027417">
    <property type="entry name" value="P-loop_NTPase"/>
</dbReference>
<comment type="caution">
    <text evidence="3">The sequence shown here is derived from an EMBL/GenBank/DDBJ whole genome shotgun (WGS) entry which is preliminary data.</text>
</comment>
<accession>A0A7X9X0W1</accession>